<dbReference type="EMBL" id="CABVLU010000003">
    <property type="protein sequence ID" value="VVT53733.1"/>
    <property type="molecule type" value="Genomic_DNA"/>
</dbReference>
<reference evidence="6 7" key="1">
    <citation type="submission" date="2019-09" db="EMBL/GenBank/DDBJ databases">
        <authorList>
            <person name="Brejova B."/>
        </authorList>
    </citation>
    <scope>NUCLEOTIDE SEQUENCE [LARGE SCALE GENOMIC DNA]</scope>
</reference>
<evidence type="ECO:0000256" key="3">
    <source>
        <dbReference type="SAM" id="Coils"/>
    </source>
</evidence>
<keyword evidence="3" id="KW-0175">Coiled coil</keyword>
<dbReference type="GO" id="GO:0007120">
    <property type="term" value="P:axial cellular bud site selection"/>
    <property type="evidence" value="ECO:0007669"/>
    <property type="project" value="TreeGrafter"/>
</dbReference>
<feature type="region of interest" description="Disordered" evidence="4">
    <location>
        <begin position="297"/>
        <end position="356"/>
    </location>
</feature>
<evidence type="ECO:0000256" key="2">
    <source>
        <dbReference type="ARBA" id="ARBA00023306"/>
    </source>
</evidence>
<feature type="compositionally biased region" description="Low complexity" evidence="4">
    <location>
        <begin position="52"/>
        <end position="67"/>
    </location>
</feature>
<evidence type="ECO:0000256" key="4">
    <source>
        <dbReference type="SAM" id="MobiDB-lite"/>
    </source>
</evidence>
<feature type="domain" description="PH" evidence="5">
    <location>
        <begin position="821"/>
        <end position="929"/>
    </location>
</feature>
<feature type="region of interest" description="Disordered" evidence="4">
    <location>
        <begin position="254"/>
        <end position="279"/>
    </location>
</feature>
<feature type="region of interest" description="Disordered" evidence="4">
    <location>
        <begin position="585"/>
        <end position="689"/>
    </location>
</feature>
<keyword evidence="1" id="KW-0132">Cell division</keyword>
<dbReference type="Gene3D" id="2.30.29.30">
    <property type="entry name" value="Pleckstrin-homology domain (PH domain)/Phosphotyrosine-binding domain (PTB)"/>
    <property type="match status" value="1"/>
</dbReference>
<feature type="compositionally biased region" description="Basic and acidic residues" evidence="4">
    <location>
        <begin position="438"/>
        <end position="467"/>
    </location>
</feature>
<sequence>MSDVNGSDIISSRFDLLDLTTSNDYANASKNLSSLSELSPPIDSHQPIQKQSFSSSSSTASHSSFSTETDCTSNNLSESSPSKVPISAIMSYNEKQHQQKQSSPLVYEQENQSDEIPSGIPLAGDLDEDTISESISSESLSTKPITSNILDTPRRVSDNYKNFPADSTPTHSTSSFLPLELSFANDDFSSLILKDFSRSTFNFSQPPLPGSLPTTESSLGRKNTISVKGKVSTTTTQSQTSPNVFERMRSIRVSTARSVSGSSRSAELEPTLKDEINPETPVSPVVSVIESSNPFEATSVERGNSVSSNFTTWSSSTSSSKNPQINKNLLPPSQTSLNILSSPSRTPSTTSSTSNGSFDSHIAAQLCTIPSPVLNAISFSPPTNAVIVSTEDNEDVDAISIFSEQSETHLGRGRSFRTASAETHSKKSLNEENELNEDDSRADVVEEKKDENSSKEKTSETDIDPEDRGRLFVRVEGLQNLQLPILSHRNPRFNMTLDNGVQSVTIDSLPITATNPGVNQEFELVVGEDLQFILTFQAFQDPAKNTPPLKTEEEIRAERERERIEMQKEAEEERKRLLLQGQERLRREKEARDAEAAAAAASQPTTPQGSPKKQSKFRSIFSSPKKKHSAALSAASQQGLSQNAIRSTTTTRAIQNTTALRTRDLAAPPKLNILKPSISKPSPPAKKPKDIWEGLVGPHGEFGRCYLVESQYEKEVYGRSRTFNITLYNEWAYKEVTMFDMNKENTKSNGSDISTGSDSLFPHAGSTSNSLIIKKVPLEPSKIASLQITFMYIPRATMGGKLPPSMKAAIRELSLMKTYKSISLDGYLSQEGGDCNYWRRRWFTLRGAELVGHTEDTKKVRSVMNLTNVSSIVDFDQMSPQDKREMMASCLYYDRAFRVTFKDGEEITFYADSIDSKDAWFEALNISVTYCTGNSYEWTDVVIGYHEYEKMKLAEQRSARVQS</sequence>
<dbReference type="Proteomes" id="UP000398389">
    <property type="component" value="Unassembled WGS sequence"/>
</dbReference>
<evidence type="ECO:0000313" key="7">
    <source>
        <dbReference type="Proteomes" id="UP000398389"/>
    </source>
</evidence>
<evidence type="ECO:0000313" key="6">
    <source>
        <dbReference type="EMBL" id="VVT53733.1"/>
    </source>
</evidence>
<feature type="compositionally biased region" description="Low complexity" evidence="4">
    <location>
        <begin position="254"/>
        <end position="265"/>
    </location>
</feature>
<accession>A0A5E8BQW4</accession>
<dbReference type="InterPro" id="IPR001849">
    <property type="entry name" value="PH_domain"/>
</dbReference>
<feature type="coiled-coil region" evidence="3">
    <location>
        <begin position="549"/>
        <end position="576"/>
    </location>
</feature>
<dbReference type="Pfam" id="PF00169">
    <property type="entry name" value="PH"/>
    <property type="match status" value="1"/>
</dbReference>
<feature type="region of interest" description="Disordered" evidence="4">
    <location>
        <begin position="407"/>
        <end position="467"/>
    </location>
</feature>
<dbReference type="PANTHER" id="PTHR36100:SF1">
    <property type="entry name" value="BUD SITE SELECTION PROTEIN 4"/>
    <property type="match status" value="1"/>
</dbReference>
<dbReference type="RefSeq" id="XP_031854329.1">
    <property type="nucleotide sequence ID" value="XM_031998438.1"/>
</dbReference>
<dbReference type="OrthoDB" id="2123378at2759"/>
<dbReference type="GO" id="GO:0005525">
    <property type="term" value="F:GTP binding"/>
    <property type="evidence" value="ECO:0007669"/>
    <property type="project" value="TreeGrafter"/>
</dbReference>
<organism evidence="6 7">
    <name type="scientific">Magnusiomyces paraingens</name>
    <dbReference type="NCBI Taxonomy" id="2606893"/>
    <lineage>
        <taxon>Eukaryota</taxon>
        <taxon>Fungi</taxon>
        <taxon>Dikarya</taxon>
        <taxon>Ascomycota</taxon>
        <taxon>Saccharomycotina</taxon>
        <taxon>Dipodascomycetes</taxon>
        <taxon>Dipodascales</taxon>
        <taxon>Dipodascaceae</taxon>
        <taxon>Magnusiomyces</taxon>
    </lineage>
</organism>
<feature type="region of interest" description="Disordered" evidence="4">
    <location>
        <begin position="37"/>
        <end position="82"/>
    </location>
</feature>
<dbReference type="GO" id="GO:0000142">
    <property type="term" value="C:cellular bud neck contractile ring"/>
    <property type="evidence" value="ECO:0007669"/>
    <property type="project" value="TreeGrafter"/>
</dbReference>
<dbReference type="GO" id="GO:0097271">
    <property type="term" value="P:protein localization to bud neck"/>
    <property type="evidence" value="ECO:0007669"/>
    <property type="project" value="TreeGrafter"/>
</dbReference>
<proteinExistence type="predicted"/>
<gene>
    <name evidence="6" type="ORF">SAPINGB_P003722</name>
</gene>
<dbReference type="InterPro" id="IPR011993">
    <property type="entry name" value="PH-like_dom_sf"/>
</dbReference>
<feature type="compositionally biased region" description="Polar residues" evidence="4">
    <location>
        <begin position="68"/>
        <end position="82"/>
    </location>
</feature>
<feature type="compositionally biased region" description="Basic and acidic residues" evidence="4">
    <location>
        <begin position="266"/>
        <end position="276"/>
    </location>
</feature>
<dbReference type="SUPFAM" id="SSF50729">
    <property type="entry name" value="PH domain-like"/>
    <property type="match status" value="1"/>
</dbReference>
<evidence type="ECO:0000259" key="5">
    <source>
        <dbReference type="PROSITE" id="PS50003"/>
    </source>
</evidence>
<feature type="compositionally biased region" description="Polar residues" evidence="4">
    <location>
        <begin position="602"/>
        <end position="612"/>
    </location>
</feature>
<evidence type="ECO:0000256" key="1">
    <source>
        <dbReference type="ARBA" id="ARBA00022618"/>
    </source>
</evidence>
<keyword evidence="7" id="KW-1185">Reference proteome</keyword>
<keyword evidence="2" id="KW-0131">Cell cycle</keyword>
<feature type="compositionally biased region" description="Basic and acidic residues" evidence="4">
    <location>
        <begin position="585"/>
        <end position="595"/>
    </location>
</feature>
<dbReference type="GeneID" id="43582538"/>
<protein>
    <recommendedName>
        <fullName evidence="5">PH domain-containing protein</fullName>
    </recommendedName>
</protein>
<feature type="compositionally biased region" description="Polar residues" evidence="4">
    <location>
        <begin position="323"/>
        <end position="340"/>
    </location>
</feature>
<feature type="compositionally biased region" description="Low complexity" evidence="4">
    <location>
        <begin position="304"/>
        <end position="322"/>
    </location>
</feature>
<feature type="compositionally biased region" description="Low complexity" evidence="4">
    <location>
        <begin position="630"/>
        <end position="658"/>
    </location>
</feature>
<name>A0A5E8BQW4_9ASCO</name>
<dbReference type="SMART" id="SM00233">
    <property type="entry name" value="PH"/>
    <property type="match status" value="1"/>
</dbReference>
<dbReference type="AlphaFoldDB" id="A0A5E8BQW4"/>
<dbReference type="PROSITE" id="PS50003">
    <property type="entry name" value="PH_DOMAIN"/>
    <property type="match status" value="1"/>
</dbReference>
<dbReference type="PANTHER" id="PTHR36100">
    <property type="entry name" value="BUD SITE SELECTION PROTEIN 4"/>
    <property type="match status" value="1"/>
</dbReference>
<dbReference type="InterPro" id="IPR052007">
    <property type="entry name" value="Bud4"/>
</dbReference>
<feature type="compositionally biased region" description="Low complexity" evidence="4">
    <location>
        <begin position="341"/>
        <end position="354"/>
    </location>
</feature>